<sequence>MTELAELMADLDLIENDATETALKGVRFFKVVTQSPRTPMVYEPGIYIVAQGHKVGYLGKESFVYNVDNYLVNLVSIPFECETFGSKEEPLLGIYIEIDVEQLYHMIDQIGFQRSNSDNSKKLNRAIGPAFLDKEMKDAVCRLVSCLKSKNDTQILGPSIVNEIIYRALNGDQAAVLYSLATPNSDFDKITKVLRFIERKYAEKIDVEQLAELASMSPSKFHKAFKDVTSETPLQYLKKLRLNKAKYLIAQQGTKAYVAAYRVGYESPSQFSREFKRYFGYGPAELHHEGATLV</sequence>
<dbReference type="KEGG" id="sbj:CF168_09635"/>
<dbReference type="SUPFAM" id="SSF46689">
    <property type="entry name" value="Homeodomain-like"/>
    <property type="match status" value="2"/>
</dbReference>
<keyword evidence="5" id="KW-1185">Reference proteome</keyword>
<evidence type="ECO:0000313" key="5">
    <source>
        <dbReference type="Proteomes" id="UP000198367"/>
    </source>
</evidence>
<feature type="domain" description="HTH araC/xylS-type" evidence="3">
    <location>
        <begin position="191"/>
        <end position="289"/>
    </location>
</feature>
<organism evidence="4 5">
    <name type="scientific">Shewanella bicestrii</name>
    <dbReference type="NCBI Taxonomy" id="2018305"/>
    <lineage>
        <taxon>Bacteria</taxon>
        <taxon>Pseudomonadati</taxon>
        <taxon>Pseudomonadota</taxon>
        <taxon>Gammaproteobacteria</taxon>
        <taxon>Alteromonadales</taxon>
        <taxon>Shewanellaceae</taxon>
        <taxon>Shewanella</taxon>
    </lineage>
</organism>
<evidence type="ECO:0000259" key="3">
    <source>
        <dbReference type="PROSITE" id="PS01124"/>
    </source>
</evidence>
<dbReference type="EMBL" id="CP022358">
    <property type="protein sequence ID" value="ASK69113.1"/>
    <property type="molecule type" value="Genomic_DNA"/>
</dbReference>
<name>A0A220UN64_9GAMM</name>
<keyword evidence="1" id="KW-0805">Transcription regulation</keyword>
<evidence type="ECO:0000256" key="2">
    <source>
        <dbReference type="ARBA" id="ARBA00023163"/>
    </source>
</evidence>
<dbReference type="GO" id="GO:0043565">
    <property type="term" value="F:sequence-specific DNA binding"/>
    <property type="evidence" value="ECO:0007669"/>
    <property type="project" value="InterPro"/>
</dbReference>
<reference evidence="4 5" key="1">
    <citation type="submission" date="2017-07" db="EMBL/GenBank/DDBJ databases">
        <title>Phenotypical and genomic characterization of a clinical isolate of Shewanella bicestrii sp. nov. producing an extended-spectrum beta-lactamase and a new oxacillinase variant.</title>
        <authorList>
            <person name="Jousset A.B."/>
            <person name="Bonnin R.A."/>
            <person name="Girlich D."/>
            <person name="Dabos L."/>
            <person name="Potron A."/>
            <person name="Dortet L."/>
            <person name="Glaser P."/>
            <person name="Naas T."/>
        </authorList>
    </citation>
    <scope>NUCLEOTIDE SEQUENCE [LARGE SCALE GENOMIC DNA]</scope>
    <source>
        <strain evidence="4 5">JAB-1</strain>
    </source>
</reference>
<dbReference type="Pfam" id="PF12833">
    <property type="entry name" value="HTH_18"/>
    <property type="match status" value="1"/>
</dbReference>
<dbReference type="SMART" id="SM00342">
    <property type="entry name" value="HTH_ARAC"/>
    <property type="match status" value="1"/>
</dbReference>
<evidence type="ECO:0000313" key="4">
    <source>
        <dbReference type="EMBL" id="ASK69113.1"/>
    </source>
</evidence>
<dbReference type="Gene3D" id="1.10.10.60">
    <property type="entry name" value="Homeodomain-like"/>
    <property type="match status" value="2"/>
</dbReference>
<dbReference type="Proteomes" id="UP000198367">
    <property type="component" value="Chromosome"/>
</dbReference>
<dbReference type="Pfam" id="PF06719">
    <property type="entry name" value="AraC_N"/>
    <property type="match status" value="1"/>
</dbReference>
<dbReference type="GO" id="GO:0003700">
    <property type="term" value="F:DNA-binding transcription factor activity"/>
    <property type="evidence" value="ECO:0007669"/>
    <property type="project" value="InterPro"/>
</dbReference>
<proteinExistence type="predicted"/>
<dbReference type="InterPro" id="IPR018060">
    <property type="entry name" value="HTH_AraC"/>
</dbReference>
<dbReference type="InterPro" id="IPR009057">
    <property type="entry name" value="Homeodomain-like_sf"/>
</dbReference>
<gene>
    <name evidence="4" type="ORF">CF168_09635</name>
</gene>
<dbReference type="PANTHER" id="PTHR43436">
    <property type="entry name" value="ARAC-FAMILY TRANSCRIPTIONAL REGULATOR"/>
    <property type="match status" value="1"/>
</dbReference>
<protein>
    <submittedName>
        <fullName evidence="4">AraC family transcriptional regulator</fullName>
    </submittedName>
</protein>
<dbReference type="AlphaFoldDB" id="A0A220UN64"/>
<keyword evidence="2" id="KW-0804">Transcription</keyword>
<accession>A0A220UN64</accession>
<evidence type="ECO:0000256" key="1">
    <source>
        <dbReference type="ARBA" id="ARBA00023015"/>
    </source>
</evidence>
<dbReference type="InterPro" id="IPR009594">
    <property type="entry name" value="Tscrpt_reg_HTH_AraC_N"/>
</dbReference>
<dbReference type="PANTHER" id="PTHR43436:SF2">
    <property type="entry name" value="ARAC_XYLS FAMILY TRANSCRIPTIONAL REGULATOR"/>
    <property type="match status" value="1"/>
</dbReference>
<dbReference type="PROSITE" id="PS01124">
    <property type="entry name" value="HTH_ARAC_FAMILY_2"/>
    <property type="match status" value="1"/>
</dbReference>
<dbReference type="RefSeq" id="WP_089067705.1">
    <property type="nucleotide sequence ID" value="NZ_CP022358.1"/>
</dbReference>